<comment type="similarity">
    <text evidence="2 6 7">Belongs to the peptidase S8 family.</text>
</comment>
<name>A0A9J6QYS5_9FIRM</name>
<dbReference type="AlphaFoldDB" id="A0A9J6QYS5"/>
<dbReference type="InterPro" id="IPR036116">
    <property type="entry name" value="FN3_sf"/>
</dbReference>
<evidence type="ECO:0000313" key="9">
    <source>
        <dbReference type="EMBL" id="MCU7380610.1"/>
    </source>
</evidence>
<dbReference type="Pfam" id="PF00041">
    <property type="entry name" value="fn3"/>
    <property type="match status" value="1"/>
</dbReference>
<feature type="active site" description="Charge relay system" evidence="6">
    <location>
        <position position="180"/>
    </location>
</feature>
<dbReference type="Gene3D" id="3.40.50.200">
    <property type="entry name" value="Peptidase S8/S53 domain"/>
    <property type="match status" value="1"/>
</dbReference>
<dbReference type="RefSeq" id="WP_253019373.1">
    <property type="nucleotide sequence ID" value="NZ_JAOSHN010000011.1"/>
</dbReference>
<evidence type="ECO:0000256" key="6">
    <source>
        <dbReference type="PROSITE-ProRule" id="PRU01240"/>
    </source>
</evidence>
<dbReference type="Gene3D" id="2.60.40.1080">
    <property type="match status" value="1"/>
</dbReference>
<comment type="subcellular location">
    <subcellularLocation>
        <location evidence="1">Cell envelope</location>
    </subcellularLocation>
</comment>
<dbReference type="InterPro" id="IPR015500">
    <property type="entry name" value="Peptidase_S8_subtilisin-rel"/>
</dbReference>
<dbReference type="EMBL" id="JAOSHN010000011">
    <property type="protein sequence ID" value="MCU7380610.1"/>
    <property type="molecule type" value="Genomic_DNA"/>
</dbReference>
<dbReference type="Proteomes" id="UP001065549">
    <property type="component" value="Unassembled WGS sequence"/>
</dbReference>
<dbReference type="Gene3D" id="2.60.40.4270">
    <property type="entry name" value="Listeria-Bacteroides repeat domain"/>
    <property type="match status" value="1"/>
</dbReference>
<dbReference type="InterPro" id="IPR050131">
    <property type="entry name" value="Peptidase_S8_subtilisin-like"/>
</dbReference>
<dbReference type="InterPro" id="IPR054399">
    <property type="entry name" value="Fervidolysin-like_N_prodom"/>
</dbReference>
<evidence type="ECO:0000256" key="1">
    <source>
        <dbReference type="ARBA" id="ARBA00004196"/>
    </source>
</evidence>
<dbReference type="Pfam" id="PF02368">
    <property type="entry name" value="Big_2"/>
    <property type="match status" value="1"/>
</dbReference>
<dbReference type="InterPro" id="IPR003343">
    <property type="entry name" value="Big_2"/>
</dbReference>
<dbReference type="SUPFAM" id="SSF49373">
    <property type="entry name" value="Invasin/intimin cell-adhesion fragments"/>
    <property type="match status" value="1"/>
</dbReference>
<dbReference type="InterPro" id="IPR023827">
    <property type="entry name" value="Peptidase_S8_Asp-AS"/>
</dbReference>
<dbReference type="PANTHER" id="PTHR43806">
    <property type="entry name" value="PEPTIDASE S8"/>
    <property type="match status" value="1"/>
</dbReference>
<dbReference type="InterPro" id="IPR003961">
    <property type="entry name" value="FN3_dom"/>
</dbReference>
<dbReference type="InterPro" id="IPR013783">
    <property type="entry name" value="Ig-like_fold"/>
</dbReference>
<dbReference type="InterPro" id="IPR000209">
    <property type="entry name" value="Peptidase_S8/S53_dom"/>
</dbReference>
<dbReference type="SUPFAM" id="SSF49265">
    <property type="entry name" value="Fibronectin type III"/>
    <property type="match status" value="1"/>
</dbReference>
<evidence type="ECO:0000256" key="5">
    <source>
        <dbReference type="ARBA" id="ARBA00022825"/>
    </source>
</evidence>
<dbReference type="InterPro" id="IPR036852">
    <property type="entry name" value="Peptidase_S8/S53_dom_sf"/>
</dbReference>
<dbReference type="PROSITE" id="PS00136">
    <property type="entry name" value="SUBTILASE_ASP"/>
    <property type="match status" value="1"/>
</dbReference>
<dbReference type="NCBIfam" id="TIGR02543">
    <property type="entry name" value="List_Bact_rpt"/>
    <property type="match status" value="1"/>
</dbReference>
<feature type="active site" description="Charge relay system" evidence="6">
    <location>
        <position position="394"/>
    </location>
</feature>
<keyword evidence="10" id="KW-1185">Reference proteome</keyword>
<gene>
    <name evidence="9" type="ORF">OBO34_20055</name>
</gene>
<feature type="active site" description="Charge relay system" evidence="6">
    <location>
        <position position="217"/>
    </location>
</feature>
<dbReference type="PROSITE" id="PS51892">
    <property type="entry name" value="SUBTILASE"/>
    <property type="match status" value="1"/>
</dbReference>
<dbReference type="Pfam" id="PF00082">
    <property type="entry name" value="Peptidase_S8"/>
    <property type="match status" value="1"/>
</dbReference>
<evidence type="ECO:0000256" key="7">
    <source>
        <dbReference type="RuleBase" id="RU003355"/>
    </source>
</evidence>
<dbReference type="PANTHER" id="PTHR43806:SF11">
    <property type="entry name" value="CEREVISIN-RELATED"/>
    <property type="match status" value="1"/>
</dbReference>
<dbReference type="GO" id="GO:0006508">
    <property type="term" value="P:proteolysis"/>
    <property type="evidence" value="ECO:0007669"/>
    <property type="project" value="UniProtKB-KW"/>
</dbReference>
<reference evidence="9" key="1">
    <citation type="submission" date="2022-09" db="EMBL/GenBank/DDBJ databases">
        <title>Culturomic study of gut microbiota in children with autism spectrum disorder.</title>
        <authorList>
            <person name="Efimov B.A."/>
            <person name="Chaplin A.V."/>
            <person name="Sokolova S.R."/>
            <person name="Pikina A.P."/>
            <person name="Korzhanova M."/>
            <person name="Belova V."/>
            <person name="Korostin D."/>
        </authorList>
    </citation>
    <scope>NUCLEOTIDE SEQUENCE</scope>
    <source>
        <strain evidence="9">ASD5510</strain>
    </source>
</reference>
<keyword evidence="4 6" id="KW-0378">Hydrolase</keyword>
<evidence type="ECO:0000256" key="2">
    <source>
        <dbReference type="ARBA" id="ARBA00011073"/>
    </source>
</evidence>
<dbReference type="PRINTS" id="PR00723">
    <property type="entry name" value="SUBTILISIN"/>
</dbReference>
<dbReference type="Gene3D" id="2.60.40.10">
    <property type="entry name" value="Immunoglobulins"/>
    <property type="match status" value="1"/>
</dbReference>
<dbReference type="PROSITE" id="PS00137">
    <property type="entry name" value="SUBTILASE_HIS"/>
    <property type="match status" value="1"/>
</dbReference>
<dbReference type="SUPFAM" id="SSF52743">
    <property type="entry name" value="Subtilisin-like"/>
    <property type="match status" value="1"/>
</dbReference>
<dbReference type="Pfam" id="PF09479">
    <property type="entry name" value="Flg_new"/>
    <property type="match status" value="1"/>
</dbReference>
<evidence type="ECO:0000259" key="8">
    <source>
        <dbReference type="PROSITE" id="PS50853"/>
    </source>
</evidence>
<keyword evidence="5 6" id="KW-0720">Serine protease</keyword>
<dbReference type="Pfam" id="PF22148">
    <property type="entry name" value="Fervidolysin_NPro-like"/>
    <property type="match status" value="1"/>
</dbReference>
<proteinExistence type="inferred from homology"/>
<accession>A0A9J6QYS5</accession>
<evidence type="ECO:0000313" key="10">
    <source>
        <dbReference type="Proteomes" id="UP001065549"/>
    </source>
</evidence>
<dbReference type="InterPro" id="IPR022398">
    <property type="entry name" value="Peptidase_S8_His-AS"/>
</dbReference>
<evidence type="ECO:0000256" key="3">
    <source>
        <dbReference type="ARBA" id="ARBA00022670"/>
    </source>
</evidence>
<dbReference type="InterPro" id="IPR042229">
    <property type="entry name" value="Listeria/Bacterioides_rpt_sf"/>
</dbReference>
<comment type="caution">
    <text evidence="9">The sequence shown here is derived from an EMBL/GenBank/DDBJ whole genome shotgun (WGS) entry which is preliminary data.</text>
</comment>
<protein>
    <submittedName>
        <fullName evidence="9">S8 family serine peptidase</fullName>
    </submittedName>
</protein>
<dbReference type="PROSITE" id="PS50853">
    <property type="entry name" value="FN3"/>
    <property type="match status" value="1"/>
</dbReference>
<dbReference type="InterPro" id="IPR023828">
    <property type="entry name" value="Peptidase_S8_Ser-AS"/>
</dbReference>
<evidence type="ECO:0000256" key="4">
    <source>
        <dbReference type="ARBA" id="ARBA00022801"/>
    </source>
</evidence>
<dbReference type="PROSITE" id="PS00138">
    <property type="entry name" value="SUBTILASE_SER"/>
    <property type="match status" value="1"/>
</dbReference>
<keyword evidence="3 6" id="KW-0645">Protease</keyword>
<feature type="domain" description="Fibronectin type-III" evidence="8">
    <location>
        <begin position="692"/>
        <end position="786"/>
    </location>
</feature>
<organism evidence="9 10">
    <name type="scientific">Hominibacterium faecale</name>
    <dbReference type="NCBI Taxonomy" id="2839743"/>
    <lineage>
        <taxon>Bacteria</taxon>
        <taxon>Bacillati</taxon>
        <taxon>Bacillota</taxon>
        <taxon>Clostridia</taxon>
        <taxon>Peptostreptococcales</taxon>
        <taxon>Anaerovoracaceae</taxon>
        <taxon>Hominibacterium</taxon>
    </lineage>
</organism>
<dbReference type="SMART" id="SM00635">
    <property type="entry name" value="BID_2"/>
    <property type="match status" value="1"/>
</dbReference>
<dbReference type="GO" id="GO:0030313">
    <property type="term" value="C:cell envelope"/>
    <property type="evidence" value="ECO:0007669"/>
    <property type="project" value="UniProtKB-SubCell"/>
</dbReference>
<dbReference type="InterPro" id="IPR013378">
    <property type="entry name" value="InlB-like_B-rpt"/>
</dbReference>
<dbReference type="InterPro" id="IPR008964">
    <property type="entry name" value="Invasin/intimin_cell_adhesion"/>
</dbReference>
<dbReference type="GO" id="GO:0004252">
    <property type="term" value="F:serine-type endopeptidase activity"/>
    <property type="evidence" value="ECO:0007669"/>
    <property type="project" value="UniProtKB-UniRule"/>
</dbReference>
<sequence>METKKTKNRIISLFVILCMVVSVCSVGLEGTAVFGAEKQSQEIRGDYAEDQIIVVFEDDVNKKEAAKIVDKKDGEDLTLLDTPQDEITAVVELPKAQTVEEAVKTYEKDSEVAYAQPNYRYSLIEDEESAQPTAKTNAATAALNDTYAKDLWHLDTIQAEGAWELLNGALHQKTRVAVLDTGVDTSHSDLQENLNKSLCRDTSYGDERSLSGDDDGHGTHVAGIIGAAANNKTGVAGVASGKDNSAVELFAVDVFKGKNAFTSAIVAGIQYASKTQAKVINMSLGYANGGALNWEDDLLKDAVDEVTAKGTTVVCAAGNDNNQVPNYPADFDSCISVISTNQSNQKSNFSNYGAAKDLSAPGGETQLYSNGQEKLREGILSSYPGGYAWSAGTSMASPVVAGVASMLYSIDPAFSTDQIKELLYSTATDIGASGRDDQSGYGIVNAEKAVIKALEQLRVPTGLKLSASHVLSWNPVAKATSYIVTITDENGDKTKFDNIRTPQYDLAGQLAVRNRCTISVQAVNETSVSPEGILQFYGNKVTQLRLSNRYLTIGKGYSTKLSASVVPGSASNKTLKWESSRPGVAMISQSGVLYAIDYGTTTITVSTKDGSGLSASCQITVPYTISYILNGGKNSASNPSTYYGSRVSLKNPTRKGYTFAGWYTSSSYRTKVTALTSGSYTLYAKWKKVSVKRVSIKNLKRVSKTKLKVTYKKISGAKGYQITYSTNKKYKKKKTKSVTASSTKKTLKKLKKGKTYYVKVRAYKKDSRGGKVYGKYSKTKKIKLKK</sequence>